<keyword evidence="6" id="KW-1185">Reference proteome</keyword>
<name>A0ABS2PD48_9BACL</name>
<keyword evidence="2 5" id="KW-0238">DNA-binding</keyword>
<dbReference type="RefSeq" id="WP_204697978.1">
    <property type="nucleotide sequence ID" value="NZ_JAFBEC010000006.1"/>
</dbReference>
<dbReference type="InterPro" id="IPR036390">
    <property type="entry name" value="WH_DNA-bd_sf"/>
</dbReference>
<dbReference type="InterPro" id="IPR036388">
    <property type="entry name" value="WH-like_DNA-bd_sf"/>
</dbReference>
<dbReference type="GO" id="GO:0003677">
    <property type="term" value="F:DNA binding"/>
    <property type="evidence" value="ECO:0007669"/>
    <property type="project" value="UniProtKB-KW"/>
</dbReference>
<dbReference type="Pfam" id="PF01047">
    <property type="entry name" value="MarR"/>
    <property type="match status" value="1"/>
</dbReference>
<evidence type="ECO:0000256" key="3">
    <source>
        <dbReference type="ARBA" id="ARBA00023163"/>
    </source>
</evidence>
<protein>
    <submittedName>
        <fullName evidence="5">DNA-binding MarR family transcriptional regulator</fullName>
    </submittedName>
</protein>
<proteinExistence type="predicted"/>
<evidence type="ECO:0000256" key="2">
    <source>
        <dbReference type="ARBA" id="ARBA00023125"/>
    </source>
</evidence>
<keyword evidence="3" id="KW-0804">Transcription</keyword>
<dbReference type="InterPro" id="IPR000835">
    <property type="entry name" value="HTH_MarR-typ"/>
</dbReference>
<evidence type="ECO:0000313" key="5">
    <source>
        <dbReference type="EMBL" id="MBM7633360.1"/>
    </source>
</evidence>
<comment type="caution">
    <text evidence="5">The sequence shown here is derived from an EMBL/GenBank/DDBJ whole genome shotgun (WGS) entry which is preliminary data.</text>
</comment>
<organism evidence="5 6">
    <name type="scientific">Geomicrobium sediminis</name>
    <dbReference type="NCBI Taxonomy" id="1347788"/>
    <lineage>
        <taxon>Bacteria</taxon>
        <taxon>Bacillati</taxon>
        <taxon>Bacillota</taxon>
        <taxon>Bacilli</taxon>
        <taxon>Bacillales</taxon>
        <taxon>Geomicrobium</taxon>
    </lineage>
</organism>
<reference evidence="5 6" key="1">
    <citation type="submission" date="2021-01" db="EMBL/GenBank/DDBJ databases">
        <title>Genomic Encyclopedia of Type Strains, Phase IV (KMG-IV): sequencing the most valuable type-strain genomes for metagenomic binning, comparative biology and taxonomic classification.</title>
        <authorList>
            <person name="Goeker M."/>
        </authorList>
    </citation>
    <scope>NUCLEOTIDE SEQUENCE [LARGE SCALE GENOMIC DNA]</scope>
    <source>
        <strain evidence="5 6">DSM 25540</strain>
    </source>
</reference>
<dbReference type="Proteomes" id="UP000741863">
    <property type="component" value="Unassembled WGS sequence"/>
</dbReference>
<dbReference type="SUPFAM" id="SSF46785">
    <property type="entry name" value="Winged helix' DNA-binding domain"/>
    <property type="match status" value="1"/>
</dbReference>
<evidence type="ECO:0000313" key="6">
    <source>
        <dbReference type="Proteomes" id="UP000741863"/>
    </source>
</evidence>
<dbReference type="PANTHER" id="PTHR42756:SF1">
    <property type="entry name" value="TRANSCRIPTIONAL REPRESSOR OF EMRAB OPERON"/>
    <property type="match status" value="1"/>
</dbReference>
<evidence type="ECO:0000256" key="1">
    <source>
        <dbReference type="ARBA" id="ARBA00023015"/>
    </source>
</evidence>
<accession>A0ABS2PD48</accession>
<gene>
    <name evidence="5" type="ORF">JOD17_002454</name>
</gene>
<dbReference type="SMART" id="SM00347">
    <property type="entry name" value="HTH_MARR"/>
    <property type="match status" value="1"/>
</dbReference>
<feature type="domain" description="HTH marR-type" evidence="4">
    <location>
        <begin position="1"/>
        <end position="138"/>
    </location>
</feature>
<dbReference type="PRINTS" id="PR00598">
    <property type="entry name" value="HTHMARR"/>
</dbReference>
<evidence type="ECO:0000259" key="4">
    <source>
        <dbReference type="PROSITE" id="PS50995"/>
    </source>
</evidence>
<dbReference type="Gene3D" id="1.10.10.10">
    <property type="entry name" value="Winged helix-like DNA-binding domain superfamily/Winged helix DNA-binding domain"/>
    <property type="match status" value="1"/>
</dbReference>
<dbReference type="PANTHER" id="PTHR42756">
    <property type="entry name" value="TRANSCRIPTIONAL REGULATOR, MARR"/>
    <property type="match status" value="1"/>
</dbReference>
<keyword evidence="1" id="KW-0805">Transcription regulation</keyword>
<sequence>MEQTDRRLALLLWFRLARFYNHNIRQTNKNLDDYDLSTAQFDLLVQVGAHQPITQQDLAEKLIVTKGNITHLVKKMEIRELITRKQEWKTKYLSLTKEGLALYHQVVPMQEEFQMNQFASLSTDEQKELLRLLRRLHKSDSSSV</sequence>
<dbReference type="EMBL" id="JAFBEC010000006">
    <property type="protein sequence ID" value="MBM7633360.1"/>
    <property type="molecule type" value="Genomic_DNA"/>
</dbReference>
<dbReference type="PROSITE" id="PS50995">
    <property type="entry name" value="HTH_MARR_2"/>
    <property type="match status" value="1"/>
</dbReference>